<keyword evidence="1" id="KW-0812">Transmembrane</keyword>
<dbReference type="InterPro" id="IPR052524">
    <property type="entry name" value="MFS_Cyanate_Porter"/>
</dbReference>
<comment type="caution">
    <text evidence="2">The sequence shown here is derived from an EMBL/GenBank/DDBJ whole genome shotgun (WGS) entry which is preliminary data.</text>
</comment>
<dbReference type="InterPro" id="IPR036259">
    <property type="entry name" value="MFS_trans_sf"/>
</dbReference>
<dbReference type="RefSeq" id="WP_033023544.1">
    <property type="nucleotide sequence ID" value="NZ_JPYA02000005.1"/>
</dbReference>
<feature type="transmembrane region" description="Helical" evidence="1">
    <location>
        <begin position="20"/>
        <end position="39"/>
    </location>
</feature>
<dbReference type="PANTHER" id="PTHR23523:SF2">
    <property type="entry name" value="2-NITROIMIDAZOLE TRANSPORTER"/>
    <property type="match status" value="1"/>
</dbReference>
<evidence type="ECO:0000313" key="2">
    <source>
        <dbReference type="EMBL" id="MEB3752286.1"/>
    </source>
</evidence>
<proteinExistence type="predicted"/>
<dbReference type="SUPFAM" id="SSF103473">
    <property type="entry name" value="MFS general substrate transporter"/>
    <property type="match status" value="1"/>
</dbReference>
<keyword evidence="3" id="KW-1185">Reference proteome</keyword>
<evidence type="ECO:0000313" key="3">
    <source>
        <dbReference type="Proteomes" id="UP000029267"/>
    </source>
</evidence>
<sequence length="77" mass="8152">MLFTLRTRRPLEAAQLSAMAQSVGYLLSAAGPLLFGALYDAAGHFLPPLVLLLAVCAVMIVFGLGAARDKYVDDEVA</sequence>
<accession>A0ABU6BJT7</accession>
<organism evidence="2 3">
    <name type="scientific">Geobacillus icigianus</name>
    <dbReference type="NCBI Taxonomy" id="1430331"/>
    <lineage>
        <taxon>Bacteria</taxon>
        <taxon>Bacillati</taxon>
        <taxon>Bacillota</taxon>
        <taxon>Bacilli</taxon>
        <taxon>Bacillales</taxon>
        <taxon>Anoxybacillaceae</taxon>
        <taxon>Geobacillus</taxon>
    </lineage>
</organism>
<dbReference type="PANTHER" id="PTHR23523">
    <property type="match status" value="1"/>
</dbReference>
<keyword evidence="1" id="KW-1133">Transmembrane helix</keyword>
<name>A0ABU6BJT7_9BACL</name>
<keyword evidence="1" id="KW-0472">Membrane</keyword>
<protein>
    <submittedName>
        <fullName evidence="2">Transporter YycB</fullName>
    </submittedName>
</protein>
<gene>
    <name evidence="2" type="ORF">EP10_003201</name>
</gene>
<reference evidence="2 3" key="1">
    <citation type="journal article" date="2014" name="Genome Announc.">
        <title>Draft Genome Sequence of Geobacillus icigianus Strain G1w1T Isolated from Hot Springs in the Valley of Geysers, Kamchatka (Russian Federation).</title>
        <authorList>
            <person name="Bryanskaya A.V."/>
            <person name="Rozanov A.S."/>
            <person name="Logacheva M.D."/>
            <person name="Kotenko A.V."/>
            <person name="Peltek S.E."/>
        </authorList>
    </citation>
    <scope>NUCLEOTIDE SEQUENCE [LARGE SCALE GENOMIC DNA]</scope>
    <source>
        <strain evidence="2 3">G1w1</strain>
    </source>
</reference>
<dbReference type="Proteomes" id="UP000029267">
    <property type="component" value="Unassembled WGS sequence"/>
</dbReference>
<evidence type="ECO:0000256" key="1">
    <source>
        <dbReference type="SAM" id="Phobius"/>
    </source>
</evidence>
<feature type="transmembrane region" description="Helical" evidence="1">
    <location>
        <begin position="45"/>
        <end position="67"/>
    </location>
</feature>
<dbReference type="EMBL" id="JPYA02000005">
    <property type="protein sequence ID" value="MEB3752286.1"/>
    <property type="molecule type" value="Genomic_DNA"/>
</dbReference>